<reference evidence="9 10" key="1">
    <citation type="submission" date="2024-03" db="EMBL/GenBank/DDBJ databases">
        <title>Community enrichment and isolation of bacterial strains for fucoidan degradation.</title>
        <authorList>
            <person name="Sichert A."/>
        </authorList>
    </citation>
    <scope>NUCLEOTIDE SEQUENCE [LARGE SCALE GENOMIC DNA]</scope>
    <source>
        <strain evidence="9 10">AS76</strain>
    </source>
</reference>
<evidence type="ECO:0000256" key="4">
    <source>
        <dbReference type="ARBA" id="ARBA00022989"/>
    </source>
</evidence>
<keyword evidence="5 7" id="KW-0472">Membrane</keyword>
<dbReference type="RefSeq" id="WP_067985346.1">
    <property type="nucleotide sequence ID" value="NZ_JBBMRA010000004.1"/>
</dbReference>
<evidence type="ECO:0000256" key="6">
    <source>
        <dbReference type="RuleBase" id="RU004057"/>
    </source>
</evidence>
<dbReference type="InterPro" id="IPR002898">
    <property type="entry name" value="MotA_ExbB_proton_chnl"/>
</dbReference>
<keyword evidence="2" id="KW-1003">Cell membrane</keyword>
<evidence type="ECO:0000313" key="10">
    <source>
        <dbReference type="Proteomes" id="UP001449225"/>
    </source>
</evidence>
<comment type="similarity">
    <text evidence="6">Belongs to the exbB/tolQ family.</text>
</comment>
<keyword evidence="6" id="KW-0653">Protein transport</keyword>
<keyword evidence="4 7" id="KW-1133">Transmembrane helix</keyword>
<comment type="caution">
    <text evidence="9">The sequence shown here is derived from an EMBL/GenBank/DDBJ whole genome shotgun (WGS) entry which is preliminary data.</text>
</comment>
<feature type="domain" description="MotA/TolQ/ExbB proton channel" evidence="8">
    <location>
        <begin position="108"/>
        <end position="198"/>
    </location>
</feature>
<protein>
    <submittedName>
        <fullName evidence="9">MotA/TolQ/ExbB proton channel family protein</fullName>
    </submittedName>
</protein>
<keyword evidence="3 7" id="KW-0812">Transmembrane</keyword>
<evidence type="ECO:0000256" key="3">
    <source>
        <dbReference type="ARBA" id="ARBA00022692"/>
    </source>
</evidence>
<dbReference type="EMBL" id="JBBMRA010000004">
    <property type="protein sequence ID" value="MEM5535981.1"/>
    <property type="molecule type" value="Genomic_DNA"/>
</dbReference>
<dbReference type="Pfam" id="PF01618">
    <property type="entry name" value="MotA_ExbB"/>
    <property type="match status" value="1"/>
</dbReference>
<sequence>MSNQSSYTAFLYWLLLAGLIVFFLFLSWDLGMLRVLFEQDITRISVLIFVVFTLVSVHCGYRSWFVASQATMLSQLKVMRQDDPTFLFDHFPRGRSLVQNFLSQLVQKPSESDTSLSTEVLAESLRGAHQVGWFMAGLVIKLGLLGTVVGFVLMLSSISGLDQLDISDIKALMQQMTQGMGVAMNTTMVGLIASMLLGIQLLLVDRCADRVLLEAIDYSLLVGLAVSEDRGKDGVSLSAQK</sequence>
<evidence type="ECO:0000313" key="9">
    <source>
        <dbReference type="EMBL" id="MEM5535981.1"/>
    </source>
</evidence>
<gene>
    <name evidence="9" type="ORF">WNY58_06210</name>
</gene>
<dbReference type="Proteomes" id="UP001449225">
    <property type="component" value="Unassembled WGS sequence"/>
</dbReference>
<evidence type="ECO:0000256" key="1">
    <source>
        <dbReference type="ARBA" id="ARBA00004651"/>
    </source>
</evidence>
<evidence type="ECO:0000256" key="7">
    <source>
        <dbReference type="SAM" id="Phobius"/>
    </source>
</evidence>
<keyword evidence="10" id="KW-1185">Reference proteome</keyword>
<comment type="subcellular location">
    <subcellularLocation>
        <location evidence="1">Cell membrane</location>
        <topology evidence="1">Multi-pass membrane protein</topology>
    </subcellularLocation>
    <subcellularLocation>
        <location evidence="6">Membrane</location>
        <topology evidence="6">Multi-pass membrane protein</topology>
    </subcellularLocation>
</comment>
<feature type="transmembrane region" description="Helical" evidence="7">
    <location>
        <begin position="182"/>
        <end position="203"/>
    </location>
</feature>
<feature type="transmembrane region" description="Helical" evidence="7">
    <location>
        <begin position="133"/>
        <end position="161"/>
    </location>
</feature>
<feature type="transmembrane region" description="Helical" evidence="7">
    <location>
        <begin position="44"/>
        <end position="64"/>
    </location>
</feature>
<feature type="transmembrane region" description="Helical" evidence="7">
    <location>
        <begin position="12"/>
        <end position="37"/>
    </location>
</feature>
<proteinExistence type="inferred from homology"/>
<name>A0ABU9TRH3_9GAMM</name>
<evidence type="ECO:0000256" key="5">
    <source>
        <dbReference type="ARBA" id="ARBA00023136"/>
    </source>
</evidence>
<accession>A0ABU9TRH3</accession>
<organism evidence="9 10">
    <name type="scientific">Neptuniibacter pectenicola</name>
    <dbReference type="NCBI Taxonomy" id="1806669"/>
    <lineage>
        <taxon>Bacteria</taxon>
        <taxon>Pseudomonadati</taxon>
        <taxon>Pseudomonadota</taxon>
        <taxon>Gammaproteobacteria</taxon>
        <taxon>Oceanospirillales</taxon>
        <taxon>Oceanospirillaceae</taxon>
        <taxon>Neptuniibacter</taxon>
    </lineage>
</organism>
<keyword evidence="6" id="KW-0813">Transport</keyword>
<evidence type="ECO:0000256" key="2">
    <source>
        <dbReference type="ARBA" id="ARBA00022475"/>
    </source>
</evidence>
<evidence type="ECO:0000259" key="8">
    <source>
        <dbReference type="Pfam" id="PF01618"/>
    </source>
</evidence>